<dbReference type="EMBL" id="JBJUIK010000011">
    <property type="protein sequence ID" value="KAL3512509.1"/>
    <property type="molecule type" value="Genomic_DNA"/>
</dbReference>
<dbReference type="AlphaFoldDB" id="A0ABD2Z037"/>
<accession>A0ABD2Z037</accession>
<evidence type="ECO:0000313" key="2">
    <source>
        <dbReference type="EMBL" id="KAL3512509.1"/>
    </source>
</evidence>
<dbReference type="PANTHER" id="PTHR46148">
    <property type="entry name" value="CHROMO DOMAIN-CONTAINING PROTEIN"/>
    <property type="match status" value="1"/>
</dbReference>
<comment type="caution">
    <text evidence="2">The sequence shown here is derived from an EMBL/GenBank/DDBJ whole genome shotgun (WGS) entry which is preliminary data.</text>
</comment>
<organism evidence="2 3">
    <name type="scientific">Cinchona calisaya</name>
    <dbReference type="NCBI Taxonomy" id="153742"/>
    <lineage>
        <taxon>Eukaryota</taxon>
        <taxon>Viridiplantae</taxon>
        <taxon>Streptophyta</taxon>
        <taxon>Embryophyta</taxon>
        <taxon>Tracheophyta</taxon>
        <taxon>Spermatophyta</taxon>
        <taxon>Magnoliopsida</taxon>
        <taxon>eudicotyledons</taxon>
        <taxon>Gunneridae</taxon>
        <taxon>Pentapetalae</taxon>
        <taxon>asterids</taxon>
        <taxon>lamiids</taxon>
        <taxon>Gentianales</taxon>
        <taxon>Rubiaceae</taxon>
        <taxon>Cinchonoideae</taxon>
        <taxon>Cinchoneae</taxon>
        <taxon>Cinchona</taxon>
    </lineage>
</organism>
<evidence type="ECO:0000259" key="1">
    <source>
        <dbReference type="Pfam" id="PF24626"/>
    </source>
</evidence>
<keyword evidence="3" id="KW-1185">Reference proteome</keyword>
<gene>
    <name evidence="2" type="ORF">ACH5RR_025226</name>
</gene>
<proteinExistence type="predicted"/>
<dbReference type="InterPro" id="IPR056924">
    <property type="entry name" value="SH3_Tf2-1"/>
</dbReference>
<dbReference type="Proteomes" id="UP001630127">
    <property type="component" value="Unassembled WGS sequence"/>
</dbReference>
<dbReference type="PANTHER" id="PTHR46148:SF52">
    <property type="entry name" value="OS04G0603800 PROTEIN"/>
    <property type="match status" value="1"/>
</dbReference>
<dbReference type="Pfam" id="PF24626">
    <property type="entry name" value="SH3_Tf2-1"/>
    <property type="match status" value="1"/>
</dbReference>
<name>A0ABD2Z037_9GENT</name>
<reference evidence="2 3" key="1">
    <citation type="submission" date="2024-11" db="EMBL/GenBank/DDBJ databases">
        <title>A near-complete genome assembly of Cinchona calisaya.</title>
        <authorList>
            <person name="Lian D.C."/>
            <person name="Zhao X.W."/>
            <person name="Wei L."/>
        </authorList>
    </citation>
    <scope>NUCLEOTIDE SEQUENCE [LARGE SCALE GENOMIC DNA]</scope>
    <source>
        <tissue evidence="2">Nenye</tissue>
    </source>
</reference>
<protein>
    <recommendedName>
        <fullName evidence="1">Tf2-1-like SH3-like domain-containing protein</fullName>
    </recommendedName>
</protein>
<sequence length="107" mass="12680">MKRHVDQDRRFVVFQVGDKVMVKLLGQRQSRYLRGRDARLLQKYIGPVTILDRIGKIAYKMDTPTWRKVHLVFHVAILKPYHEDREDPGRGQLRKTDLHAKFKGKTL</sequence>
<evidence type="ECO:0000313" key="3">
    <source>
        <dbReference type="Proteomes" id="UP001630127"/>
    </source>
</evidence>
<feature type="domain" description="Tf2-1-like SH3-like" evidence="1">
    <location>
        <begin position="17"/>
        <end position="82"/>
    </location>
</feature>